<gene>
    <name evidence="1" type="ORF">Salat_1159200</name>
</gene>
<dbReference type="Proteomes" id="UP001293254">
    <property type="component" value="Unassembled WGS sequence"/>
</dbReference>
<evidence type="ECO:0000313" key="2">
    <source>
        <dbReference type="Proteomes" id="UP001293254"/>
    </source>
</evidence>
<dbReference type="EMBL" id="JACGWO010000004">
    <property type="protein sequence ID" value="KAK4428594.1"/>
    <property type="molecule type" value="Genomic_DNA"/>
</dbReference>
<accession>A0AAE1YEF6</accession>
<protein>
    <submittedName>
        <fullName evidence="1">Uncharacterized protein</fullName>
    </submittedName>
</protein>
<organism evidence="1 2">
    <name type="scientific">Sesamum alatum</name>
    <dbReference type="NCBI Taxonomy" id="300844"/>
    <lineage>
        <taxon>Eukaryota</taxon>
        <taxon>Viridiplantae</taxon>
        <taxon>Streptophyta</taxon>
        <taxon>Embryophyta</taxon>
        <taxon>Tracheophyta</taxon>
        <taxon>Spermatophyta</taxon>
        <taxon>Magnoliopsida</taxon>
        <taxon>eudicotyledons</taxon>
        <taxon>Gunneridae</taxon>
        <taxon>Pentapetalae</taxon>
        <taxon>asterids</taxon>
        <taxon>lamiids</taxon>
        <taxon>Lamiales</taxon>
        <taxon>Pedaliaceae</taxon>
        <taxon>Sesamum</taxon>
    </lineage>
</organism>
<proteinExistence type="predicted"/>
<keyword evidence="2" id="KW-1185">Reference proteome</keyword>
<reference evidence="1" key="1">
    <citation type="submission" date="2020-06" db="EMBL/GenBank/DDBJ databases">
        <authorList>
            <person name="Li T."/>
            <person name="Hu X."/>
            <person name="Zhang T."/>
            <person name="Song X."/>
            <person name="Zhang H."/>
            <person name="Dai N."/>
            <person name="Sheng W."/>
            <person name="Hou X."/>
            <person name="Wei L."/>
        </authorList>
    </citation>
    <scope>NUCLEOTIDE SEQUENCE</scope>
    <source>
        <strain evidence="1">3651</strain>
        <tissue evidence="1">Leaf</tissue>
    </source>
</reference>
<sequence>MSLLPNSSSGNLQTFPSLLHDLMLPFPLNRHGIHQILQDILLNKVFLPPPKLCLLLNQLFLPPPKIHRLHPMNLHHTRITLSSNLNVSISQLGFVLRTIPQRRTPTLLTEPYRPPSKS</sequence>
<reference evidence="1" key="2">
    <citation type="journal article" date="2024" name="Plant">
        <title>Genomic evolution and insights into agronomic trait innovations of Sesamum species.</title>
        <authorList>
            <person name="Miao H."/>
            <person name="Wang L."/>
            <person name="Qu L."/>
            <person name="Liu H."/>
            <person name="Sun Y."/>
            <person name="Le M."/>
            <person name="Wang Q."/>
            <person name="Wei S."/>
            <person name="Zheng Y."/>
            <person name="Lin W."/>
            <person name="Duan Y."/>
            <person name="Cao H."/>
            <person name="Xiong S."/>
            <person name="Wang X."/>
            <person name="Wei L."/>
            <person name="Li C."/>
            <person name="Ma Q."/>
            <person name="Ju M."/>
            <person name="Zhao R."/>
            <person name="Li G."/>
            <person name="Mu C."/>
            <person name="Tian Q."/>
            <person name="Mei H."/>
            <person name="Zhang T."/>
            <person name="Gao T."/>
            <person name="Zhang H."/>
        </authorList>
    </citation>
    <scope>NUCLEOTIDE SEQUENCE</scope>
    <source>
        <tissue evidence="1">Leaf</tissue>
    </source>
</reference>
<dbReference type="AlphaFoldDB" id="A0AAE1YEF6"/>
<name>A0AAE1YEF6_9LAMI</name>
<evidence type="ECO:0000313" key="1">
    <source>
        <dbReference type="EMBL" id="KAK4428594.1"/>
    </source>
</evidence>
<comment type="caution">
    <text evidence="1">The sequence shown here is derived from an EMBL/GenBank/DDBJ whole genome shotgun (WGS) entry which is preliminary data.</text>
</comment>